<feature type="coiled-coil region" evidence="2">
    <location>
        <begin position="273"/>
        <end position="356"/>
    </location>
</feature>
<keyword evidence="1" id="KW-0677">Repeat</keyword>
<organism evidence="5 6">
    <name type="scientific">Cichlidogyrus casuarinus</name>
    <dbReference type="NCBI Taxonomy" id="1844966"/>
    <lineage>
        <taxon>Eukaryota</taxon>
        <taxon>Metazoa</taxon>
        <taxon>Spiralia</taxon>
        <taxon>Lophotrochozoa</taxon>
        <taxon>Platyhelminthes</taxon>
        <taxon>Monogenea</taxon>
        <taxon>Monopisthocotylea</taxon>
        <taxon>Dactylogyridea</taxon>
        <taxon>Ancyrocephalidae</taxon>
        <taxon>Cichlidogyrus</taxon>
    </lineage>
</organism>
<feature type="coiled-coil region" evidence="2">
    <location>
        <begin position="425"/>
        <end position="540"/>
    </location>
</feature>
<dbReference type="PANTHER" id="PTHR12587">
    <property type="entry name" value="LAR INTERACTING PROTEIN LIP -RELATED PROTEIN"/>
    <property type="match status" value="1"/>
</dbReference>
<evidence type="ECO:0000256" key="1">
    <source>
        <dbReference type="ARBA" id="ARBA00022737"/>
    </source>
</evidence>
<dbReference type="EMBL" id="JBJKFK010000280">
    <property type="protein sequence ID" value="KAL3318168.1"/>
    <property type="molecule type" value="Genomic_DNA"/>
</dbReference>
<evidence type="ECO:0000313" key="5">
    <source>
        <dbReference type="EMBL" id="KAL3318168.1"/>
    </source>
</evidence>
<dbReference type="InterPro" id="IPR057892">
    <property type="entry name" value="LIP-1_CC2"/>
</dbReference>
<feature type="region of interest" description="Disordered" evidence="3">
    <location>
        <begin position="363"/>
        <end position="425"/>
    </location>
</feature>
<proteinExistence type="predicted"/>
<protein>
    <recommendedName>
        <fullName evidence="4">Liprin-alpha CC2 domain-containing protein</fullName>
    </recommendedName>
</protein>
<feature type="compositionally biased region" description="Polar residues" evidence="3">
    <location>
        <begin position="380"/>
        <end position="392"/>
    </location>
</feature>
<feature type="compositionally biased region" description="Polar residues" evidence="3">
    <location>
        <begin position="399"/>
        <end position="425"/>
    </location>
</feature>
<dbReference type="PANTHER" id="PTHR12587:SF20">
    <property type="entry name" value="LIPRIN-ALPHA, ISOFORM E"/>
    <property type="match status" value="1"/>
</dbReference>
<dbReference type="AlphaFoldDB" id="A0ABD2QF49"/>
<evidence type="ECO:0000256" key="2">
    <source>
        <dbReference type="SAM" id="Coils"/>
    </source>
</evidence>
<comment type="caution">
    <text evidence="5">The sequence shown here is derived from an EMBL/GenBank/DDBJ whole genome shotgun (WGS) entry which is preliminary data.</text>
</comment>
<dbReference type="InterPro" id="IPR029515">
    <property type="entry name" value="Liprin"/>
</dbReference>
<evidence type="ECO:0000259" key="4">
    <source>
        <dbReference type="Pfam" id="PF25526"/>
    </source>
</evidence>
<feature type="coiled-coil region" evidence="2">
    <location>
        <begin position="174"/>
        <end position="219"/>
    </location>
</feature>
<dbReference type="Proteomes" id="UP001626550">
    <property type="component" value="Unassembled WGS sequence"/>
</dbReference>
<evidence type="ECO:0000313" key="6">
    <source>
        <dbReference type="Proteomes" id="UP001626550"/>
    </source>
</evidence>
<dbReference type="Pfam" id="PF25526">
    <property type="entry name" value="LIP-1"/>
    <property type="match status" value="2"/>
</dbReference>
<name>A0ABD2QF49_9PLAT</name>
<evidence type="ECO:0000256" key="3">
    <source>
        <dbReference type="SAM" id="MobiDB-lite"/>
    </source>
</evidence>
<sequence>MCDVMPTIVEEASSCLGENDSQASGEPNGVEDMLISILTERDRLMENLQEAQSQLMQTNNKLSEIERERDSLNCQLSVKFPEDVSLLTKELHQLREQILEHEEEVRDLKAERNNSRLLLEHLECLVARHERSLRTTVIKRQQSNVALNSSGGVSSEVEVLKALKSLFEHHKALEEKVRERVRGMGERIAQLETELQQALEEKQTIRDELADTLDNMLAKNDFSENSSAYVAAKFAQNCAATEKRLQESLAKIRELSTIVNQNVRENNRNKSQLERFQRDLYESENQREDLEQRFTTLEQRYLSSQRESTNVLDNLSRVQAELITRRTELKQSEDQRTHLKTELEMLKKQNSELQTQLVSKHGPEDLVDSTTGKHGDHLSASRQSADTTTNGFENDADETTNSSSDSIPVSNLSESGLPVSLTNGEKNLKQHLNRAEERIRELQTSLQHTQAELQRYSQRERLNEEHSARLNATVDKLLLESNERLQTHLREKMSALEERNQLNAELDRVRNLLESTQNEKDNLLDELDRTRHEINDCRVKDYETLQRMRSPFKATSPYSENLAKIADVPVTQASSNNSADAQTLALLIQDQLDAINNEIKLIQEEKHSAEQLAEEIESRTGAYSCVSPVPVTYSPPVSPFTGRSSPLMNQVPLPAPRNVMVYSHYASPPPATPYAHLSGQFRSHSALGMPFQQMVRKNYGVIK</sequence>
<feature type="coiled-coil region" evidence="2">
    <location>
        <begin position="585"/>
        <end position="619"/>
    </location>
</feature>
<gene>
    <name evidence="5" type="ORF">Ciccas_003181</name>
</gene>
<accession>A0ABD2QF49</accession>
<keyword evidence="2" id="KW-0175">Coiled coil</keyword>
<feature type="coiled-coil region" evidence="2">
    <location>
        <begin position="34"/>
        <end position="125"/>
    </location>
</feature>
<feature type="domain" description="Liprin-alpha CC2" evidence="4">
    <location>
        <begin position="232"/>
        <end position="351"/>
    </location>
</feature>
<feature type="domain" description="Liprin-alpha CC2" evidence="4">
    <location>
        <begin position="430"/>
        <end position="520"/>
    </location>
</feature>
<keyword evidence="6" id="KW-1185">Reference proteome</keyword>
<reference evidence="5 6" key="1">
    <citation type="submission" date="2024-11" db="EMBL/GenBank/DDBJ databases">
        <title>Adaptive evolution of stress response genes in parasites aligns with host niche diversity.</title>
        <authorList>
            <person name="Hahn C."/>
            <person name="Resl P."/>
        </authorList>
    </citation>
    <scope>NUCLEOTIDE SEQUENCE [LARGE SCALE GENOMIC DNA]</scope>
    <source>
        <strain evidence="5">EGGRZ-B1_66</strain>
        <tissue evidence="5">Body</tissue>
    </source>
</reference>